<dbReference type="PROSITE" id="PS50929">
    <property type="entry name" value="ABC_TM1F"/>
    <property type="match status" value="1"/>
</dbReference>
<accession>A0ABT1T382</accession>
<keyword evidence="5 7" id="KW-1133">Transmembrane helix</keyword>
<dbReference type="InterPro" id="IPR039421">
    <property type="entry name" value="Type_1_exporter"/>
</dbReference>
<keyword evidence="4 10" id="KW-0067">ATP-binding</keyword>
<sequence length="553" mass="62491">MKYLATAILGILNKQEKQKIVSLIILDLVIGILDITFLGGMLLVINFYTNGGASTPQVITHYFDKDSLLLISGFFLLFGLKNWLGYRITRSQNFFFYRVASRLSDRNIRQYLKDSYIRFINVDSSVLIRKISQQPIEFSNYILTNVQQVVSQSILIFFTIVAILFYHPSLFLLLFVLLLPPVVSLAWFIRKRLKNIRADNKITGEKTIQHLQESLAGYVESNVFGKDDFFVNRYYSYQNRLNENIATQQTLQGLPSRLIEVFAILGFFILVAINKWSANAPGIDLLNIGVFMAASYKIIPGIVKILNSTGQIKAYEFTLKDLQPLAEISSGRAIKVPVPITSIKFDKVAFQFKNRQILDNCSFEISAGDMAGISGHSGLGKTTIVNLLLGFLTQDAGDILINNTITDRADRQNYWPRISYVKQQGFFINDTILKNIVLTDGAYNAGKLAETMSICGIDNMLMEHPEGINKVITENGKNISGGQRQRIVLARALYHNFDMLILDEPFNEMDAAAENIILNRLKQFTQQGKIILFITHNQESLTFCNKIILPNGN</sequence>
<dbReference type="InterPro" id="IPR003439">
    <property type="entry name" value="ABC_transporter-like_ATP-bd"/>
</dbReference>
<feature type="transmembrane region" description="Helical" evidence="7">
    <location>
        <begin position="288"/>
        <end position="306"/>
    </location>
</feature>
<proteinExistence type="predicted"/>
<keyword evidence="6 7" id="KW-0472">Membrane</keyword>
<feature type="domain" description="ABC transporter" evidence="8">
    <location>
        <begin position="343"/>
        <end position="553"/>
    </location>
</feature>
<dbReference type="PANTHER" id="PTHR24221">
    <property type="entry name" value="ATP-BINDING CASSETTE SUB-FAMILY B"/>
    <property type="match status" value="1"/>
</dbReference>
<feature type="transmembrane region" description="Helical" evidence="7">
    <location>
        <begin position="20"/>
        <end position="48"/>
    </location>
</feature>
<evidence type="ECO:0000256" key="2">
    <source>
        <dbReference type="ARBA" id="ARBA00022692"/>
    </source>
</evidence>
<dbReference type="PANTHER" id="PTHR24221:SF654">
    <property type="entry name" value="ATP-BINDING CASSETTE SUB-FAMILY B MEMBER 6"/>
    <property type="match status" value="1"/>
</dbReference>
<dbReference type="InterPro" id="IPR036640">
    <property type="entry name" value="ABC1_TM_sf"/>
</dbReference>
<keyword evidence="2 7" id="KW-0812">Transmembrane</keyword>
<dbReference type="PROSITE" id="PS00211">
    <property type="entry name" value="ABC_TRANSPORTER_1"/>
    <property type="match status" value="1"/>
</dbReference>
<organism evidence="10 11">
    <name type="scientific">Mucilaginibacter aquariorum</name>
    <dbReference type="NCBI Taxonomy" id="2967225"/>
    <lineage>
        <taxon>Bacteria</taxon>
        <taxon>Pseudomonadati</taxon>
        <taxon>Bacteroidota</taxon>
        <taxon>Sphingobacteriia</taxon>
        <taxon>Sphingobacteriales</taxon>
        <taxon>Sphingobacteriaceae</taxon>
        <taxon>Mucilaginibacter</taxon>
    </lineage>
</organism>
<dbReference type="SMART" id="SM00382">
    <property type="entry name" value="AAA"/>
    <property type="match status" value="1"/>
</dbReference>
<feature type="transmembrane region" description="Helical" evidence="7">
    <location>
        <begin position="149"/>
        <end position="166"/>
    </location>
</feature>
<dbReference type="Gene3D" id="1.20.1560.10">
    <property type="entry name" value="ABC transporter type 1, transmembrane domain"/>
    <property type="match status" value="1"/>
</dbReference>
<evidence type="ECO:0000259" key="9">
    <source>
        <dbReference type="PROSITE" id="PS50929"/>
    </source>
</evidence>
<dbReference type="GO" id="GO:0005524">
    <property type="term" value="F:ATP binding"/>
    <property type="evidence" value="ECO:0007669"/>
    <property type="project" value="UniProtKB-KW"/>
</dbReference>
<protein>
    <submittedName>
        <fullName evidence="10">ABC transporter ATP-binding protein/permease</fullName>
    </submittedName>
</protein>
<comment type="subcellular location">
    <subcellularLocation>
        <location evidence="1">Cell membrane</location>
        <topology evidence="1">Multi-pass membrane protein</topology>
    </subcellularLocation>
</comment>
<keyword evidence="3" id="KW-0547">Nucleotide-binding</keyword>
<dbReference type="Gene3D" id="3.40.50.300">
    <property type="entry name" value="P-loop containing nucleotide triphosphate hydrolases"/>
    <property type="match status" value="1"/>
</dbReference>
<evidence type="ECO:0000256" key="3">
    <source>
        <dbReference type="ARBA" id="ARBA00022741"/>
    </source>
</evidence>
<dbReference type="SUPFAM" id="SSF90123">
    <property type="entry name" value="ABC transporter transmembrane region"/>
    <property type="match status" value="1"/>
</dbReference>
<evidence type="ECO:0000256" key="1">
    <source>
        <dbReference type="ARBA" id="ARBA00004651"/>
    </source>
</evidence>
<dbReference type="InterPro" id="IPR011527">
    <property type="entry name" value="ABC1_TM_dom"/>
</dbReference>
<dbReference type="RefSeq" id="WP_256539257.1">
    <property type="nucleotide sequence ID" value="NZ_JANHOH010000002.1"/>
</dbReference>
<dbReference type="Proteomes" id="UP001204376">
    <property type="component" value="Unassembled WGS sequence"/>
</dbReference>
<evidence type="ECO:0000259" key="8">
    <source>
        <dbReference type="PROSITE" id="PS50893"/>
    </source>
</evidence>
<feature type="transmembrane region" description="Helical" evidence="7">
    <location>
        <begin position="258"/>
        <end position="276"/>
    </location>
</feature>
<dbReference type="PROSITE" id="PS50893">
    <property type="entry name" value="ABC_TRANSPORTER_2"/>
    <property type="match status" value="1"/>
</dbReference>
<evidence type="ECO:0000256" key="6">
    <source>
        <dbReference type="ARBA" id="ARBA00023136"/>
    </source>
</evidence>
<dbReference type="EMBL" id="JANHOH010000002">
    <property type="protein sequence ID" value="MCQ6959066.1"/>
    <property type="molecule type" value="Genomic_DNA"/>
</dbReference>
<feature type="transmembrane region" description="Helical" evidence="7">
    <location>
        <begin position="172"/>
        <end position="189"/>
    </location>
</feature>
<dbReference type="InterPro" id="IPR003593">
    <property type="entry name" value="AAA+_ATPase"/>
</dbReference>
<feature type="domain" description="ABC transmembrane type-1" evidence="9">
    <location>
        <begin position="28"/>
        <end position="314"/>
    </location>
</feature>
<evidence type="ECO:0000256" key="5">
    <source>
        <dbReference type="ARBA" id="ARBA00022989"/>
    </source>
</evidence>
<name>A0ABT1T382_9SPHI</name>
<keyword evidence="11" id="KW-1185">Reference proteome</keyword>
<feature type="transmembrane region" description="Helical" evidence="7">
    <location>
        <begin position="68"/>
        <end position="86"/>
    </location>
</feature>
<dbReference type="Pfam" id="PF00005">
    <property type="entry name" value="ABC_tran"/>
    <property type="match status" value="1"/>
</dbReference>
<evidence type="ECO:0000313" key="11">
    <source>
        <dbReference type="Proteomes" id="UP001204376"/>
    </source>
</evidence>
<dbReference type="SUPFAM" id="SSF52540">
    <property type="entry name" value="P-loop containing nucleoside triphosphate hydrolases"/>
    <property type="match status" value="1"/>
</dbReference>
<dbReference type="InterPro" id="IPR027417">
    <property type="entry name" value="P-loop_NTPase"/>
</dbReference>
<evidence type="ECO:0000256" key="7">
    <source>
        <dbReference type="SAM" id="Phobius"/>
    </source>
</evidence>
<evidence type="ECO:0000313" key="10">
    <source>
        <dbReference type="EMBL" id="MCQ6959066.1"/>
    </source>
</evidence>
<reference evidence="10 11" key="1">
    <citation type="submission" date="2022-07" db="EMBL/GenBank/DDBJ databases">
        <title>Mucilaginibacter sp. JC4.</title>
        <authorList>
            <person name="Le V."/>
            <person name="Ko S.-R."/>
            <person name="Ahn C.-Y."/>
            <person name="Oh H.-M."/>
        </authorList>
    </citation>
    <scope>NUCLEOTIDE SEQUENCE [LARGE SCALE GENOMIC DNA]</scope>
    <source>
        <strain evidence="10 11">JC4</strain>
    </source>
</reference>
<dbReference type="InterPro" id="IPR017871">
    <property type="entry name" value="ABC_transporter-like_CS"/>
</dbReference>
<gene>
    <name evidence="10" type="ORF">NPE20_13910</name>
</gene>
<comment type="caution">
    <text evidence="10">The sequence shown here is derived from an EMBL/GenBank/DDBJ whole genome shotgun (WGS) entry which is preliminary data.</text>
</comment>
<evidence type="ECO:0000256" key="4">
    <source>
        <dbReference type="ARBA" id="ARBA00022840"/>
    </source>
</evidence>
<dbReference type="Pfam" id="PF00664">
    <property type="entry name" value="ABC_membrane"/>
    <property type="match status" value="1"/>
</dbReference>